<proteinExistence type="predicted"/>
<dbReference type="Proteomes" id="UP000664771">
    <property type="component" value="Unassembled WGS sequence"/>
</dbReference>
<gene>
    <name evidence="1" type="ORF">J2D73_16615</name>
</gene>
<name>A0ABS3LZS4_9PROT</name>
<keyword evidence="2" id="KW-1185">Reference proteome</keyword>
<evidence type="ECO:0000313" key="2">
    <source>
        <dbReference type="Proteomes" id="UP000664771"/>
    </source>
</evidence>
<organism evidence="1 2">
    <name type="scientific">Acetobacter sacchari</name>
    <dbReference type="NCBI Taxonomy" id="2661687"/>
    <lineage>
        <taxon>Bacteria</taxon>
        <taxon>Pseudomonadati</taxon>
        <taxon>Pseudomonadota</taxon>
        <taxon>Alphaproteobacteria</taxon>
        <taxon>Acetobacterales</taxon>
        <taxon>Acetobacteraceae</taxon>
        <taxon>Acetobacter</taxon>
    </lineage>
</organism>
<dbReference type="EMBL" id="JAFVMF010000022">
    <property type="protein sequence ID" value="MBO1361409.1"/>
    <property type="molecule type" value="Genomic_DNA"/>
</dbReference>
<reference evidence="1 2" key="1">
    <citation type="submission" date="2021-03" db="EMBL/GenBank/DDBJ databases">
        <title>The complete genome sequence of Acetobacter sacchari TBRC 11175.</title>
        <authorList>
            <person name="Charoenyingcharoen P."/>
            <person name="Yukphan P."/>
        </authorList>
    </citation>
    <scope>NUCLEOTIDE SEQUENCE [LARGE SCALE GENOMIC DNA]</scope>
    <source>
        <strain evidence="1 2">TBRC 11175</strain>
    </source>
</reference>
<accession>A0ABS3LZS4</accession>
<sequence length="207" mass="21558">MIVTSCTLAPWRGSCNRPAMPFRALFRRSAAIKTTASSAVPTSVQAKPVISGKAGDRLPRRSFAGLSLTAAALSLPGCKLVDQRTFDHTASRPPKVIVPPPPPGPPPIPPLVEVIAGTPVADWQGPLEAIVKRALARKPNILFRVQALAPPGADADADRATLARLTTNDGQAVANAIVAGGASPAQIEMTAMPNSGVASPRIRVYVR</sequence>
<dbReference type="RefSeq" id="WP_207883111.1">
    <property type="nucleotide sequence ID" value="NZ_JAFVMF010000022.1"/>
</dbReference>
<comment type="caution">
    <text evidence="1">The sequence shown here is derived from an EMBL/GenBank/DDBJ whole genome shotgun (WGS) entry which is preliminary data.</text>
</comment>
<protein>
    <submittedName>
        <fullName evidence="1">Uncharacterized protein</fullName>
    </submittedName>
</protein>
<evidence type="ECO:0000313" key="1">
    <source>
        <dbReference type="EMBL" id="MBO1361409.1"/>
    </source>
</evidence>